<accession>A0AAE8N8Q7</accession>
<evidence type="ECO:0000313" key="2">
    <source>
        <dbReference type="EMBL" id="SPV11611.1"/>
    </source>
</evidence>
<dbReference type="RefSeq" id="WP_111996822.1">
    <property type="nucleotide sequence ID" value="NZ_UARD01000001.1"/>
</dbReference>
<dbReference type="AlphaFoldDB" id="A0AAE8N8Q7"/>
<dbReference type="EMBL" id="UARD01000001">
    <property type="protein sequence ID" value="SPV11611.1"/>
    <property type="molecule type" value="Genomic_DNA"/>
</dbReference>
<evidence type="ECO:0000259" key="1">
    <source>
        <dbReference type="Pfam" id="PF24745"/>
    </source>
</evidence>
<name>A0AAE8N8Q7_BURCE</name>
<feature type="domain" description="DUF7693" evidence="1">
    <location>
        <begin position="3"/>
        <end position="103"/>
    </location>
</feature>
<dbReference type="Pfam" id="PF24745">
    <property type="entry name" value="DUF7693"/>
    <property type="match status" value="1"/>
</dbReference>
<sequence length="112" mass="12363">MKIAANEVVSVLLKAIVGLVEVSLLSEKSWRETWAGNVEYEIGLWRVTFFCDAGELDYVDSAIAPDGRTVEYEEWFDPKDGSGADPIELLSDEGRRSLLSILEASISPKKGL</sequence>
<comment type="caution">
    <text evidence="2">The sequence shown here is derived from an EMBL/GenBank/DDBJ whole genome shotgun (WGS) entry which is preliminary data.</text>
</comment>
<reference evidence="2 3" key="1">
    <citation type="submission" date="2018-06" db="EMBL/GenBank/DDBJ databases">
        <authorList>
            <consortium name="Pathogen Informatics"/>
            <person name="Doyle S."/>
        </authorList>
    </citation>
    <scope>NUCLEOTIDE SEQUENCE [LARGE SCALE GENOMIC DNA]</scope>
    <source>
        <strain evidence="2 3">NCTC10661</strain>
    </source>
</reference>
<organism evidence="2 3">
    <name type="scientific">Burkholderia cepacia</name>
    <name type="common">Pseudomonas cepacia</name>
    <dbReference type="NCBI Taxonomy" id="292"/>
    <lineage>
        <taxon>Bacteria</taxon>
        <taxon>Pseudomonadati</taxon>
        <taxon>Pseudomonadota</taxon>
        <taxon>Betaproteobacteria</taxon>
        <taxon>Burkholderiales</taxon>
        <taxon>Burkholderiaceae</taxon>
        <taxon>Burkholderia</taxon>
        <taxon>Burkholderia cepacia complex</taxon>
    </lineage>
</organism>
<protein>
    <recommendedName>
        <fullName evidence="1">DUF7693 domain-containing protein</fullName>
    </recommendedName>
</protein>
<evidence type="ECO:0000313" key="3">
    <source>
        <dbReference type="Proteomes" id="UP000250416"/>
    </source>
</evidence>
<gene>
    <name evidence="2" type="ORF">NCTC10661_00206</name>
</gene>
<proteinExistence type="predicted"/>
<dbReference type="Proteomes" id="UP000250416">
    <property type="component" value="Unassembled WGS sequence"/>
</dbReference>
<dbReference type="InterPro" id="IPR056110">
    <property type="entry name" value="DUF7693"/>
</dbReference>